<feature type="compositionally biased region" description="Pro residues" evidence="1">
    <location>
        <begin position="183"/>
        <end position="197"/>
    </location>
</feature>
<dbReference type="SUPFAM" id="SSF51045">
    <property type="entry name" value="WW domain"/>
    <property type="match status" value="1"/>
</dbReference>
<feature type="compositionally biased region" description="Basic residues" evidence="1">
    <location>
        <begin position="337"/>
        <end position="348"/>
    </location>
</feature>
<sequence>MAEEENEVLDWGNEDDVVSLGDEDERYTLDDPASASQNVSSATSSVIPPATPPRSPSSPPKRDSTPSPLDNATPAPAPLTASKTKASHNKVIIPPPRLTHALPPKPMTTNIPYVPPSDPSIVEATLMASRPKKTESTGQNVKQGDRHDQVGPLPTPWEVGISRSGEIYYINSVTGKSTWTRPLPNPGPVSAESPPPLTHDDRHYRPNEDRFSASSGRRREQSPDASESRHERLYSGSARSHDRSRSFSPARENRTRTGHRTGRGRANNKSNGSQKEHSALDLPTDEDRHWVPSPSLPSTAPTRNTRRPNRPTSSSANERVADTEVVMQPLQREPNKRGHHRDKNHSHTSPHYQSSDIPAPRPNTPPPRDDHMIYEAQAQDQRHEPTIDRRRSPGPATDSELSARRERPSRFGPGPVPTTPGGTNGLPTKPMAAQDDRLRGSRRERQNTDRIDQHRRFDDSTHVLPASASRSPVNTVNNIDRSWVPANQVDRERTSPFESENSNIPPRKRQPLPPQEAEFRGLGRSKPGIYPEPSGPFRGEDIRSPTMSSHIREKVSEVPPSRPYPTRDEAREGQFNHPPSGRSNMPGDYLREQGRERGRSRQHFKDQGDTEENFDVMGDHPPMQELRGSYPDRQHEPPLKPRAMQNPPVPSAGVYPSPSLSISAPVGGDRYRGRPSPPHLVIPNNRRDADMQISSNWQQERREEWRPPLDRAPAHESRGRQAPTSSANSIPIGSRRSGVMNEVSISDEYSANVPTERIERFERATYPPPNEPPMTRQARPHDGDFSRSYHGPEQNVVSTRQHFNRTTRNDSYMTSSSDNTFSRERRDEAEPIRGPLSGPQSENPMRQRGGHRFATPNRKPHYDPEQLPTDPLPQDMRSVSRDTSPRGRYPDERSHDVSPDVSLPPSSRQTSFASSQSQWDPTPPSFHEHGPRGVDYHNPTVHRDLPAHFSRMEVEAPRQGSGVKESYTAPVGERFRRNEEFEAQGRMGPLPPSSRGGNRRDAPFFPDRRAQTVEATRGDIERGGSRVNHSSAVPFNGGPPQSARRMLNDRIADLPHPPPPLSEGRGNRKQQPQEIRQNKGYNGEPDAFEPHVSERINTRQDPVASLPTQAFEQRLETSDRASMQKGSLLSRISRGGNEPAPSPSPLSQSLRDRVQVPLKRGRDDMVKDQFQDGSFEADEGGDNDPTAVKRRKRRGPRRRGGPS</sequence>
<dbReference type="CDD" id="cd00201">
    <property type="entry name" value="WW"/>
    <property type="match status" value="1"/>
</dbReference>
<feature type="region of interest" description="Disordered" evidence="1">
    <location>
        <begin position="175"/>
        <end position="942"/>
    </location>
</feature>
<feature type="compositionally biased region" description="Basic residues" evidence="1">
    <location>
        <begin position="1188"/>
        <end position="1203"/>
    </location>
</feature>
<feature type="region of interest" description="Disordered" evidence="1">
    <location>
        <begin position="1"/>
        <end position="116"/>
    </location>
</feature>
<organism evidence="3 4">
    <name type="scientific">Agaricus bisporus var. burnettii</name>
    <dbReference type="NCBI Taxonomy" id="192524"/>
    <lineage>
        <taxon>Eukaryota</taxon>
        <taxon>Fungi</taxon>
        <taxon>Dikarya</taxon>
        <taxon>Basidiomycota</taxon>
        <taxon>Agaricomycotina</taxon>
        <taxon>Agaricomycetes</taxon>
        <taxon>Agaricomycetidae</taxon>
        <taxon>Agaricales</taxon>
        <taxon>Agaricineae</taxon>
        <taxon>Agaricaceae</taxon>
        <taxon>Agaricus</taxon>
    </lineage>
</organism>
<feature type="compositionally biased region" description="Low complexity" evidence="1">
    <location>
        <begin position="33"/>
        <end position="45"/>
    </location>
</feature>
<proteinExistence type="predicted"/>
<gene>
    <name evidence="3" type="ORF">Agabi119p4_9399</name>
</gene>
<reference evidence="3 4" key="1">
    <citation type="journal article" name="Sci. Rep.">
        <title>Telomere-to-telomere assembled and centromere annotated genomes of the two main subspecies of the button mushroom Agaricus bisporus reveal especially polymorphic chromosome ends.</title>
        <authorList>
            <person name="Sonnenberg A.S.M."/>
            <person name="Sedaghat-Telgerd N."/>
            <person name="Lavrijssen B."/>
            <person name="Ohm R.A."/>
            <person name="Hendrickx P.M."/>
            <person name="Scholtmeijer K."/>
            <person name="Baars J.J.P."/>
            <person name="van Peer A."/>
        </authorList>
    </citation>
    <scope>NUCLEOTIDE SEQUENCE [LARGE SCALE GENOMIC DNA]</scope>
    <source>
        <strain evidence="3 4">H119_p4</strain>
    </source>
</reference>
<evidence type="ECO:0000313" key="3">
    <source>
        <dbReference type="EMBL" id="KAF7761407.1"/>
    </source>
</evidence>
<feature type="compositionally biased region" description="Basic and acidic residues" evidence="1">
    <location>
        <begin position="380"/>
        <end position="391"/>
    </location>
</feature>
<feature type="compositionally biased region" description="Low complexity" evidence="1">
    <location>
        <begin position="899"/>
        <end position="918"/>
    </location>
</feature>
<dbReference type="PROSITE" id="PS50020">
    <property type="entry name" value="WW_DOMAIN_2"/>
    <property type="match status" value="1"/>
</dbReference>
<dbReference type="Proteomes" id="UP000629468">
    <property type="component" value="Unassembled WGS sequence"/>
</dbReference>
<dbReference type="AlphaFoldDB" id="A0A8H7C337"/>
<evidence type="ECO:0000259" key="2">
    <source>
        <dbReference type="PROSITE" id="PS50020"/>
    </source>
</evidence>
<feature type="compositionally biased region" description="Polar residues" evidence="1">
    <location>
        <begin position="795"/>
        <end position="820"/>
    </location>
</feature>
<evidence type="ECO:0000313" key="4">
    <source>
        <dbReference type="Proteomes" id="UP000629468"/>
    </source>
</evidence>
<feature type="compositionally biased region" description="Basic and acidic residues" evidence="1">
    <location>
        <begin position="926"/>
        <end position="942"/>
    </location>
</feature>
<feature type="compositionally biased region" description="Acidic residues" evidence="1">
    <location>
        <begin position="1"/>
        <end position="25"/>
    </location>
</feature>
<protein>
    <recommendedName>
        <fullName evidence="2">WW domain-containing protein</fullName>
    </recommendedName>
</protein>
<feature type="compositionally biased region" description="Basic and acidic residues" evidence="1">
    <location>
        <begin position="198"/>
        <end position="255"/>
    </location>
</feature>
<feature type="compositionally biased region" description="Low complexity" evidence="1">
    <location>
        <begin position="419"/>
        <end position="430"/>
    </location>
</feature>
<dbReference type="PROSITE" id="PS01159">
    <property type="entry name" value="WW_DOMAIN_1"/>
    <property type="match status" value="1"/>
</dbReference>
<dbReference type="Gene3D" id="2.20.70.10">
    <property type="match status" value="1"/>
</dbReference>
<feature type="compositionally biased region" description="Pro residues" evidence="1">
    <location>
        <begin position="49"/>
        <end position="59"/>
    </location>
</feature>
<name>A0A8H7C337_AGABI</name>
<feature type="compositionally biased region" description="Basic and acidic residues" evidence="1">
    <location>
        <begin position="1088"/>
        <end position="1098"/>
    </location>
</feature>
<feature type="region of interest" description="Disordered" evidence="1">
    <location>
        <begin position="954"/>
        <end position="1203"/>
    </location>
</feature>
<dbReference type="InterPro" id="IPR036020">
    <property type="entry name" value="WW_dom_sf"/>
</dbReference>
<dbReference type="SMART" id="SM00456">
    <property type="entry name" value="WW"/>
    <property type="match status" value="1"/>
</dbReference>
<feature type="compositionally biased region" description="Polar residues" evidence="1">
    <location>
        <begin position="743"/>
        <end position="753"/>
    </location>
</feature>
<feature type="compositionally biased region" description="Basic and acidic residues" evidence="1">
    <location>
        <begin position="998"/>
        <end position="1024"/>
    </location>
</feature>
<feature type="domain" description="WW" evidence="2">
    <location>
        <begin position="151"/>
        <end position="184"/>
    </location>
</feature>
<feature type="compositionally biased region" description="Basic and acidic residues" evidence="1">
    <location>
        <begin position="434"/>
        <end position="461"/>
    </location>
</feature>
<feature type="compositionally biased region" description="Basic and acidic residues" evidence="1">
    <location>
        <begin position="821"/>
        <end position="831"/>
    </location>
</feature>
<feature type="compositionally biased region" description="Basic and acidic residues" evidence="1">
    <location>
        <begin position="1150"/>
        <end position="1170"/>
    </location>
</feature>
<accession>A0A8H7C337</accession>
<feature type="compositionally biased region" description="Basic and acidic residues" evidence="1">
    <location>
        <begin position="589"/>
        <end position="608"/>
    </location>
</feature>
<feature type="region of interest" description="Disordered" evidence="1">
    <location>
        <begin position="129"/>
        <end position="161"/>
    </location>
</feature>
<feature type="compositionally biased region" description="Basic and acidic residues" evidence="1">
    <location>
        <begin position="630"/>
        <end position="639"/>
    </location>
</feature>
<dbReference type="InterPro" id="IPR001202">
    <property type="entry name" value="WW_dom"/>
</dbReference>
<feature type="compositionally biased region" description="Polar residues" evidence="1">
    <location>
        <begin position="722"/>
        <end position="731"/>
    </location>
</feature>
<feature type="compositionally biased region" description="Basic and acidic residues" evidence="1">
    <location>
        <begin position="878"/>
        <end position="898"/>
    </location>
</feature>
<comment type="caution">
    <text evidence="3">The sequence shown here is derived from an EMBL/GenBank/DDBJ whole genome shotgun (WGS) entry which is preliminary data.</text>
</comment>
<feature type="compositionally biased region" description="Basic and acidic residues" evidence="1">
    <location>
        <begin position="699"/>
        <end position="719"/>
    </location>
</feature>
<evidence type="ECO:0000256" key="1">
    <source>
        <dbReference type="SAM" id="MobiDB-lite"/>
    </source>
</evidence>
<dbReference type="Pfam" id="PF00397">
    <property type="entry name" value="WW"/>
    <property type="match status" value="1"/>
</dbReference>
<feature type="compositionally biased region" description="Basic and acidic residues" evidence="1">
    <location>
        <begin position="274"/>
        <end position="290"/>
    </location>
</feature>
<feature type="compositionally biased region" description="Basic and acidic residues" evidence="1">
    <location>
        <begin position="565"/>
        <end position="574"/>
    </location>
</feature>
<feature type="compositionally biased region" description="Polar residues" evidence="1">
    <location>
        <begin position="468"/>
        <end position="480"/>
    </location>
</feature>
<dbReference type="EMBL" id="JABXXO010000013">
    <property type="protein sequence ID" value="KAF7761407.1"/>
    <property type="molecule type" value="Genomic_DNA"/>
</dbReference>